<feature type="transmembrane region" description="Helical" evidence="3">
    <location>
        <begin position="15"/>
        <end position="40"/>
    </location>
</feature>
<keyword evidence="3" id="KW-0812">Transmembrane</keyword>
<organism evidence="5 6">
    <name type="scientific">Actinorhabdospora filicis</name>
    <dbReference type="NCBI Taxonomy" id="1785913"/>
    <lineage>
        <taxon>Bacteria</taxon>
        <taxon>Bacillati</taxon>
        <taxon>Actinomycetota</taxon>
        <taxon>Actinomycetes</taxon>
        <taxon>Micromonosporales</taxon>
        <taxon>Micromonosporaceae</taxon>
        <taxon>Actinorhabdospora</taxon>
    </lineage>
</organism>
<feature type="domain" description="Phospholipid/glycerol acyltransferase" evidence="4">
    <location>
        <begin position="119"/>
        <end position="261"/>
    </location>
</feature>
<dbReference type="SUPFAM" id="SSF69593">
    <property type="entry name" value="Glycerol-3-phosphate (1)-acyltransferase"/>
    <property type="match status" value="1"/>
</dbReference>
<evidence type="ECO:0000259" key="4">
    <source>
        <dbReference type="SMART" id="SM00563"/>
    </source>
</evidence>
<reference evidence="5" key="1">
    <citation type="submission" date="2023-03" db="EMBL/GenBank/DDBJ databases">
        <title>Actinorhabdospora filicis NBRC 111898.</title>
        <authorList>
            <person name="Ichikawa N."/>
            <person name="Sato H."/>
            <person name="Tonouchi N."/>
        </authorList>
    </citation>
    <scope>NUCLEOTIDE SEQUENCE</scope>
    <source>
        <strain evidence="5">NBRC 111898</strain>
    </source>
</reference>
<gene>
    <name evidence="5" type="ORF">Afil01_13200</name>
</gene>
<evidence type="ECO:0000313" key="6">
    <source>
        <dbReference type="Proteomes" id="UP001165079"/>
    </source>
</evidence>
<keyword evidence="3" id="KW-1133">Transmembrane helix</keyword>
<evidence type="ECO:0000256" key="2">
    <source>
        <dbReference type="ARBA" id="ARBA00023315"/>
    </source>
</evidence>
<dbReference type="Proteomes" id="UP001165079">
    <property type="component" value="Unassembled WGS sequence"/>
</dbReference>
<keyword evidence="1" id="KW-0808">Transferase</keyword>
<keyword evidence="6" id="KW-1185">Reference proteome</keyword>
<evidence type="ECO:0000313" key="5">
    <source>
        <dbReference type="EMBL" id="GLZ76513.1"/>
    </source>
</evidence>
<feature type="transmembrane region" description="Helical" evidence="3">
    <location>
        <begin position="52"/>
        <end position="74"/>
    </location>
</feature>
<dbReference type="PANTHER" id="PTHR10434:SF11">
    <property type="entry name" value="1-ACYL-SN-GLYCEROL-3-PHOSPHATE ACYLTRANSFERASE"/>
    <property type="match status" value="1"/>
</dbReference>
<protein>
    <recommendedName>
        <fullName evidence="4">Phospholipid/glycerol acyltransferase domain-containing protein</fullName>
    </recommendedName>
</protein>
<dbReference type="GO" id="GO:0006654">
    <property type="term" value="P:phosphatidic acid biosynthetic process"/>
    <property type="evidence" value="ECO:0007669"/>
    <property type="project" value="TreeGrafter"/>
</dbReference>
<dbReference type="EMBL" id="BSTX01000001">
    <property type="protein sequence ID" value="GLZ76513.1"/>
    <property type="molecule type" value="Genomic_DNA"/>
</dbReference>
<dbReference type="GO" id="GO:0003841">
    <property type="term" value="F:1-acylglycerol-3-phosphate O-acyltransferase activity"/>
    <property type="evidence" value="ECO:0007669"/>
    <property type="project" value="TreeGrafter"/>
</dbReference>
<dbReference type="AlphaFoldDB" id="A0A9W6SIA7"/>
<proteinExistence type="predicted"/>
<name>A0A9W6SIA7_9ACTN</name>
<accession>A0A9W6SIA7</accession>
<dbReference type="Pfam" id="PF01553">
    <property type="entry name" value="Acyltransferase"/>
    <property type="match status" value="1"/>
</dbReference>
<sequence>MKGVPARRIWRDPAAFGFALTGTLALLPLIVLLGLVLPVLPRRTRPGLRLLVVSWAWLATYEAGCLATGFTLWLRRRPRTAWAAAQRWWLAAWIRLLCPLGRIRLSVSGTGWPDGTRPILVLSQHIGSFNGPLVLHLLHRMLDQDTVPIVKTAIGFDPAMDLMLRRLDAPFIRTDAGGRVPALRAIDRLCRSGAPVLLFPEGTSYTRARARAIADRLRGGGNDAEADRAERLRRSLWPHTGGVQIALRSQPDVVFLAHSGLAPVLPPAAGGSVAADGVVRARYWVVPAESVPQGREEQARWLHGWWERIDRWSELAHA</sequence>
<dbReference type="PANTHER" id="PTHR10434">
    <property type="entry name" value="1-ACYL-SN-GLYCEROL-3-PHOSPHATE ACYLTRANSFERASE"/>
    <property type="match status" value="1"/>
</dbReference>
<keyword evidence="3" id="KW-0472">Membrane</keyword>
<evidence type="ECO:0000256" key="3">
    <source>
        <dbReference type="SAM" id="Phobius"/>
    </source>
</evidence>
<keyword evidence="2" id="KW-0012">Acyltransferase</keyword>
<dbReference type="InterPro" id="IPR002123">
    <property type="entry name" value="Plipid/glycerol_acylTrfase"/>
</dbReference>
<comment type="caution">
    <text evidence="5">The sequence shown here is derived from an EMBL/GenBank/DDBJ whole genome shotgun (WGS) entry which is preliminary data.</text>
</comment>
<dbReference type="SMART" id="SM00563">
    <property type="entry name" value="PlsC"/>
    <property type="match status" value="1"/>
</dbReference>
<evidence type="ECO:0000256" key="1">
    <source>
        <dbReference type="ARBA" id="ARBA00022679"/>
    </source>
</evidence>